<dbReference type="InterPro" id="IPR003593">
    <property type="entry name" value="AAA+_ATPase"/>
</dbReference>
<sequence>MRLISLLQKKSKLFYILLLLLGMINSVWSMGLLLLINSKIAGTDLPFVKGYDWQIYVVMILVSFITARAFQSYTIRLTYELGNDLGLSIFEKLRFSDYEEYVKLGEEKVRTATADVTTLQRFPNVFIETFNSIVMVLIGLTYLFYTNFFGALLILGVLSTLAVVYYIRNLSIARDLNTVRDLANIYQQNVNDFLRGFKDVKMSITRSDNIFLKYISRNRNRVKELTIKTLIKYMGNELMGNYLWYLLIGIIVFLLPVILHMTNVASNQFVATLLYLMGPVGIVVARISEFTQMQIAVDRLEQFHDKINASKAISIGHGDLPAADDRFDNIRFEGVTFEYYDERRAETFRLKPLTLDIKKGESIFITGGNGSGKSTFVNLLTGLYVPHAGTISLNGRVITDRTYPGYRNRIAAIFTDSLLFNENYDGLELEPDNERLMFWLRKMELEKIVVFDQDKKSIKADLSKGQQKRLALIYVMLEDKDVIVLDEWAAEQDPVFRAYFYKKIIPELKEMGKTVIVVTHDDTYFDCGDRLIKFDYGNIVSDTKVNAVNELQHAVGENDVQKSI</sequence>
<feature type="transmembrane region" description="Helical" evidence="8">
    <location>
        <begin position="242"/>
        <end position="262"/>
    </location>
</feature>
<accession>A0A847RPB2</accession>
<evidence type="ECO:0000313" key="11">
    <source>
        <dbReference type="EMBL" id="NLR67570.1"/>
    </source>
</evidence>
<dbReference type="NCBIfam" id="TIGR01194">
    <property type="entry name" value="cyc_pep_trnsptr"/>
    <property type="match status" value="1"/>
</dbReference>
<dbReference type="CDD" id="cd03225">
    <property type="entry name" value="ABC_cobalt_CbiO_domain1"/>
    <property type="match status" value="1"/>
</dbReference>
<dbReference type="InterPro" id="IPR003439">
    <property type="entry name" value="ABC_transporter-like_ATP-bd"/>
</dbReference>
<dbReference type="PANTHER" id="PTHR24221:SF654">
    <property type="entry name" value="ATP-BINDING CASSETTE SUB-FAMILY B MEMBER 6"/>
    <property type="match status" value="1"/>
</dbReference>
<feature type="domain" description="ABC transporter" evidence="9">
    <location>
        <begin position="330"/>
        <end position="561"/>
    </location>
</feature>
<dbReference type="InterPro" id="IPR036640">
    <property type="entry name" value="ABC1_TM_sf"/>
</dbReference>
<evidence type="ECO:0000256" key="3">
    <source>
        <dbReference type="ARBA" id="ARBA00022692"/>
    </source>
</evidence>
<dbReference type="GO" id="GO:0140359">
    <property type="term" value="F:ABC-type transporter activity"/>
    <property type="evidence" value="ECO:0007669"/>
    <property type="project" value="InterPro"/>
</dbReference>
<feature type="transmembrane region" description="Helical" evidence="8">
    <location>
        <begin position="268"/>
        <end position="285"/>
    </location>
</feature>
<dbReference type="RefSeq" id="WP_168873523.1">
    <property type="nucleotide sequence ID" value="NZ_JABAIA010000003.1"/>
</dbReference>
<dbReference type="Gene3D" id="3.40.50.300">
    <property type="entry name" value="P-loop containing nucleotide triphosphate hydrolases"/>
    <property type="match status" value="1"/>
</dbReference>
<dbReference type="AlphaFoldDB" id="A0A847RPB2"/>
<gene>
    <name evidence="11" type="ORF">HGH92_24915</name>
</gene>
<dbReference type="PROSITE" id="PS50893">
    <property type="entry name" value="ABC_TRANSPORTER_2"/>
    <property type="match status" value="1"/>
</dbReference>
<comment type="subcellular location">
    <subcellularLocation>
        <location evidence="1">Cell membrane</location>
        <topology evidence="1">Multi-pass membrane protein</topology>
    </subcellularLocation>
</comment>
<dbReference type="GO" id="GO:0034040">
    <property type="term" value="F:ATPase-coupled lipid transmembrane transporter activity"/>
    <property type="evidence" value="ECO:0007669"/>
    <property type="project" value="TreeGrafter"/>
</dbReference>
<proteinExistence type="predicted"/>
<evidence type="ECO:0000259" key="9">
    <source>
        <dbReference type="PROSITE" id="PS50893"/>
    </source>
</evidence>
<dbReference type="GO" id="GO:0015833">
    <property type="term" value="P:peptide transport"/>
    <property type="evidence" value="ECO:0007669"/>
    <property type="project" value="InterPro"/>
</dbReference>
<dbReference type="InterPro" id="IPR039421">
    <property type="entry name" value="Type_1_exporter"/>
</dbReference>
<keyword evidence="12" id="KW-1185">Reference proteome</keyword>
<dbReference type="Gene3D" id="1.20.1560.10">
    <property type="entry name" value="ABC transporter type 1, transmembrane domain"/>
    <property type="match status" value="1"/>
</dbReference>
<dbReference type="Pfam" id="PF00005">
    <property type="entry name" value="ABC_tran"/>
    <property type="match status" value="1"/>
</dbReference>
<organism evidence="11 12">
    <name type="scientific">Chitinophaga varians</name>
    <dbReference type="NCBI Taxonomy" id="2202339"/>
    <lineage>
        <taxon>Bacteria</taxon>
        <taxon>Pseudomonadati</taxon>
        <taxon>Bacteroidota</taxon>
        <taxon>Chitinophagia</taxon>
        <taxon>Chitinophagales</taxon>
        <taxon>Chitinophagaceae</taxon>
        <taxon>Chitinophaga</taxon>
    </lineage>
</organism>
<evidence type="ECO:0000256" key="7">
    <source>
        <dbReference type="ARBA" id="ARBA00023136"/>
    </source>
</evidence>
<keyword evidence="4" id="KW-0547">Nucleotide-binding</keyword>
<evidence type="ECO:0000256" key="1">
    <source>
        <dbReference type="ARBA" id="ARBA00004651"/>
    </source>
</evidence>
<protein>
    <submittedName>
        <fullName evidence="11">Cyclic peptide export ABC transporter</fullName>
    </submittedName>
</protein>
<dbReference type="GO" id="GO:0016887">
    <property type="term" value="F:ATP hydrolysis activity"/>
    <property type="evidence" value="ECO:0007669"/>
    <property type="project" value="InterPro"/>
</dbReference>
<dbReference type="Proteomes" id="UP000570474">
    <property type="component" value="Unassembled WGS sequence"/>
</dbReference>
<feature type="transmembrane region" description="Helical" evidence="8">
    <location>
        <begin position="12"/>
        <end position="33"/>
    </location>
</feature>
<evidence type="ECO:0000313" key="12">
    <source>
        <dbReference type="Proteomes" id="UP000570474"/>
    </source>
</evidence>
<comment type="caution">
    <text evidence="11">The sequence shown here is derived from an EMBL/GenBank/DDBJ whole genome shotgun (WGS) entry which is preliminary data.</text>
</comment>
<dbReference type="SUPFAM" id="SSF52540">
    <property type="entry name" value="P-loop containing nucleoside triphosphate hydrolases"/>
    <property type="match status" value="1"/>
</dbReference>
<evidence type="ECO:0000256" key="4">
    <source>
        <dbReference type="ARBA" id="ARBA00022741"/>
    </source>
</evidence>
<reference evidence="11 12" key="1">
    <citation type="submission" date="2020-04" db="EMBL/GenBank/DDBJ databases">
        <authorList>
            <person name="Yin C."/>
        </authorList>
    </citation>
    <scope>NUCLEOTIDE SEQUENCE [LARGE SCALE GENOMIC DNA]</scope>
    <source>
        <strain evidence="11 12">Ae27</strain>
    </source>
</reference>
<feature type="domain" description="ABC transmembrane type-1" evidence="10">
    <location>
        <begin position="55"/>
        <end position="292"/>
    </location>
</feature>
<evidence type="ECO:0000256" key="8">
    <source>
        <dbReference type="SAM" id="Phobius"/>
    </source>
</evidence>
<evidence type="ECO:0000259" key="10">
    <source>
        <dbReference type="PROSITE" id="PS50929"/>
    </source>
</evidence>
<feature type="transmembrane region" description="Helical" evidence="8">
    <location>
        <begin position="125"/>
        <end position="142"/>
    </location>
</feature>
<name>A0A847RPB2_9BACT</name>
<dbReference type="GO" id="GO:0005524">
    <property type="term" value="F:ATP binding"/>
    <property type="evidence" value="ECO:0007669"/>
    <property type="project" value="UniProtKB-KW"/>
</dbReference>
<dbReference type="SMART" id="SM00382">
    <property type="entry name" value="AAA"/>
    <property type="match status" value="1"/>
</dbReference>
<dbReference type="PROSITE" id="PS50929">
    <property type="entry name" value="ABC_TM1F"/>
    <property type="match status" value="1"/>
</dbReference>
<dbReference type="InterPro" id="IPR011527">
    <property type="entry name" value="ABC1_TM_dom"/>
</dbReference>
<keyword evidence="2" id="KW-0813">Transport</keyword>
<keyword evidence="7 8" id="KW-0472">Membrane</keyword>
<evidence type="ECO:0000256" key="5">
    <source>
        <dbReference type="ARBA" id="ARBA00022840"/>
    </source>
</evidence>
<dbReference type="GO" id="GO:1904680">
    <property type="term" value="F:peptide transmembrane transporter activity"/>
    <property type="evidence" value="ECO:0007669"/>
    <property type="project" value="InterPro"/>
</dbReference>
<keyword evidence="6 8" id="KW-1133">Transmembrane helix</keyword>
<dbReference type="PANTHER" id="PTHR24221">
    <property type="entry name" value="ATP-BINDING CASSETTE SUB-FAMILY B"/>
    <property type="match status" value="1"/>
</dbReference>
<keyword evidence="3 8" id="KW-0812">Transmembrane</keyword>
<evidence type="ECO:0000256" key="6">
    <source>
        <dbReference type="ARBA" id="ARBA00022989"/>
    </source>
</evidence>
<dbReference type="InterPro" id="IPR005898">
    <property type="entry name" value="Cyc_pep_transpt_SyrD/YojI"/>
</dbReference>
<feature type="transmembrane region" description="Helical" evidence="8">
    <location>
        <begin position="148"/>
        <end position="167"/>
    </location>
</feature>
<dbReference type="SUPFAM" id="SSF90123">
    <property type="entry name" value="ABC transporter transmembrane region"/>
    <property type="match status" value="1"/>
</dbReference>
<dbReference type="EMBL" id="JABAIA010000003">
    <property type="protein sequence ID" value="NLR67570.1"/>
    <property type="molecule type" value="Genomic_DNA"/>
</dbReference>
<feature type="transmembrane region" description="Helical" evidence="8">
    <location>
        <begin position="53"/>
        <end position="70"/>
    </location>
</feature>
<dbReference type="InterPro" id="IPR027417">
    <property type="entry name" value="P-loop_NTPase"/>
</dbReference>
<dbReference type="GO" id="GO:0005886">
    <property type="term" value="C:plasma membrane"/>
    <property type="evidence" value="ECO:0007669"/>
    <property type="project" value="UniProtKB-SubCell"/>
</dbReference>
<keyword evidence="5" id="KW-0067">ATP-binding</keyword>
<dbReference type="InterPro" id="IPR015856">
    <property type="entry name" value="ABC_transpr_CbiO/EcfA_su"/>
</dbReference>
<evidence type="ECO:0000256" key="2">
    <source>
        <dbReference type="ARBA" id="ARBA00022448"/>
    </source>
</evidence>